<proteinExistence type="predicted"/>
<evidence type="ECO:0000313" key="2">
    <source>
        <dbReference type="EMBL" id="GAA1749922.1"/>
    </source>
</evidence>
<dbReference type="PROSITE" id="PS51819">
    <property type="entry name" value="VOC"/>
    <property type="match status" value="1"/>
</dbReference>
<gene>
    <name evidence="2" type="ORF">GCM10009710_32350</name>
</gene>
<organism evidence="2 3">
    <name type="scientific">Aeromicrobium alkaliterrae</name>
    <dbReference type="NCBI Taxonomy" id="302168"/>
    <lineage>
        <taxon>Bacteria</taxon>
        <taxon>Bacillati</taxon>
        <taxon>Actinomycetota</taxon>
        <taxon>Actinomycetes</taxon>
        <taxon>Propionibacteriales</taxon>
        <taxon>Nocardioidaceae</taxon>
        <taxon>Aeromicrobium</taxon>
    </lineage>
</organism>
<dbReference type="Gene3D" id="3.10.180.10">
    <property type="entry name" value="2,3-Dihydroxybiphenyl 1,2-Dioxygenase, domain 1"/>
    <property type="match status" value="2"/>
</dbReference>
<dbReference type="SUPFAM" id="SSF54593">
    <property type="entry name" value="Glyoxalase/Bleomycin resistance protein/Dihydroxybiphenyl dioxygenase"/>
    <property type="match status" value="2"/>
</dbReference>
<dbReference type="Proteomes" id="UP001501057">
    <property type="component" value="Unassembled WGS sequence"/>
</dbReference>
<evidence type="ECO:0000259" key="1">
    <source>
        <dbReference type="PROSITE" id="PS51819"/>
    </source>
</evidence>
<accession>A0ABP4WA02</accession>
<feature type="domain" description="VOC" evidence="1">
    <location>
        <begin position="144"/>
        <end position="258"/>
    </location>
</feature>
<comment type="caution">
    <text evidence="2">The sequence shown here is derived from an EMBL/GenBank/DDBJ whole genome shotgun (WGS) entry which is preliminary data.</text>
</comment>
<evidence type="ECO:0000313" key="3">
    <source>
        <dbReference type="Proteomes" id="UP001501057"/>
    </source>
</evidence>
<name>A0ABP4WA02_9ACTN</name>
<keyword evidence="3" id="KW-1185">Reference proteome</keyword>
<dbReference type="Pfam" id="PF00903">
    <property type="entry name" value="Glyoxalase"/>
    <property type="match status" value="2"/>
</dbReference>
<reference evidence="3" key="1">
    <citation type="journal article" date="2019" name="Int. J. Syst. Evol. Microbiol.">
        <title>The Global Catalogue of Microorganisms (GCM) 10K type strain sequencing project: providing services to taxonomists for standard genome sequencing and annotation.</title>
        <authorList>
            <consortium name="The Broad Institute Genomics Platform"/>
            <consortium name="The Broad Institute Genome Sequencing Center for Infectious Disease"/>
            <person name="Wu L."/>
            <person name="Ma J."/>
        </authorList>
    </citation>
    <scope>NUCLEOTIDE SEQUENCE [LARGE SCALE GENOMIC DNA]</scope>
    <source>
        <strain evidence="3">JCM 13518</strain>
    </source>
</reference>
<dbReference type="EMBL" id="BAAAME010000005">
    <property type="protein sequence ID" value="GAA1749922.1"/>
    <property type="molecule type" value="Genomic_DNA"/>
</dbReference>
<sequence>MSMHRISSITLGVPDLDATAEFYTDFGLTPLGDHRFATLDGGEQLKLAYSPVRRLLEYGVGVDDPDDIRSASSRLSRMDVQHTASDEGLAVFDEGSGVTISMTPTARYAPSPAETPEYNAPGEVVRHNERAPGSTREGLVRPRKLGHVVLGTTDIERTEQIVLEGLGFKISDTIRNVGHFVRCSTDHHNLMVQRAPFRFMHHTSWQVDDIDEVGRGAARMLEADPERHVWGLGRHNVGGNFFWYLKDPAGNFAEYYSDLDVIDDDEAWRPEVFGGRHSLAAWGPHMPPSFLKPEDLGALMSGMHSERV</sequence>
<protein>
    <submittedName>
        <fullName evidence="2">VOC family protein</fullName>
    </submittedName>
</protein>
<dbReference type="InterPro" id="IPR004360">
    <property type="entry name" value="Glyas_Fos-R_dOase_dom"/>
</dbReference>
<dbReference type="InterPro" id="IPR029068">
    <property type="entry name" value="Glyas_Bleomycin-R_OHBP_Dase"/>
</dbReference>
<dbReference type="InterPro" id="IPR037523">
    <property type="entry name" value="VOC_core"/>
</dbReference>